<feature type="compositionally biased region" description="Basic and acidic residues" evidence="1">
    <location>
        <begin position="114"/>
        <end position="151"/>
    </location>
</feature>
<feature type="compositionally biased region" description="Pro residues" evidence="1">
    <location>
        <begin position="85"/>
        <end position="96"/>
    </location>
</feature>
<accession>N1PQZ6</accession>
<keyword evidence="3" id="KW-1185">Reference proteome</keyword>
<gene>
    <name evidence="2" type="ORF">DOTSEDRAFT_71536</name>
</gene>
<organism evidence="2 3">
    <name type="scientific">Dothistroma septosporum (strain NZE10 / CBS 128990)</name>
    <name type="common">Red band needle blight fungus</name>
    <name type="synonym">Mycosphaerella pini</name>
    <dbReference type="NCBI Taxonomy" id="675120"/>
    <lineage>
        <taxon>Eukaryota</taxon>
        <taxon>Fungi</taxon>
        <taxon>Dikarya</taxon>
        <taxon>Ascomycota</taxon>
        <taxon>Pezizomycotina</taxon>
        <taxon>Dothideomycetes</taxon>
        <taxon>Dothideomycetidae</taxon>
        <taxon>Mycosphaerellales</taxon>
        <taxon>Mycosphaerellaceae</taxon>
        <taxon>Dothistroma</taxon>
    </lineage>
</organism>
<name>N1PQZ6_DOTSN</name>
<evidence type="ECO:0000313" key="2">
    <source>
        <dbReference type="EMBL" id="EME45871.1"/>
    </source>
</evidence>
<evidence type="ECO:0000313" key="3">
    <source>
        <dbReference type="Proteomes" id="UP000016933"/>
    </source>
</evidence>
<feature type="region of interest" description="Disordered" evidence="1">
    <location>
        <begin position="1"/>
        <end position="173"/>
    </location>
</feature>
<reference evidence="2 3" key="2">
    <citation type="journal article" date="2012" name="PLoS Pathog.">
        <title>Diverse lifestyles and strategies of plant pathogenesis encoded in the genomes of eighteen Dothideomycetes fungi.</title>
        <authorList>
            <person name="Ohm R.A."/>
            <person name="Feau N."/>
            <person name="Henrissat B."/>
            <person name="Schoch C.L."/>
            <person name="Horwitz B.A."/>
            <person name="Barry K.W."/>
            <person name="Condon B.J."/>
            <person name="Copeland A.C."/>
            <person name="Dhillon B."/>
            <person name="Glaser F."/>
            <person name="Hesse C.N."/>
            <person name="Kosti I."/>
            <person name="LaButti K."/>
            <person name="Lindquist E.A."/>
            <person name="Lucas S."/>
            <person name="Salamov A.A."/>
            <person name="Bradshaw R.E."/>
            <person name="Ciuffetti L."/>
            <person name="Hamelin R.C."/>
            <person name="Kema G.H.J."/>
            <person name="Lawrence C."/>
            <person name="Scott J.A."/>
            <person name="Spatafora J.W."/>
            <person name="Turgeon B.G."/>
            <person name="de Wit P.J.G.M."/>
            <person name="Zhong S."/>
            <person name="Goodwin S.B."/>
            <person name="Grigoriev I.V."/>
        </authorList>
    </citation>
    <scope>NUCLEOTIDE SEQUENCE [LARGE SCALE GENOMIC DNA]</scope>
    <source>
        <strain evidence="3">NZE10 / CBS 128990</strain>
    </source>
</reference>
<dbReference type="HOGENOM" id="CLU_1551277_0_0_1"/>
<proteinExistence type="predicted"/>
<sequence>MQKPERDSPYYPPPPKLEPPSSSVRPHDTPKASPASLREDLRQDLLTIDITLPPGKPKRKSPPVLANARQKSPSPQDPHRFRPPARVPLPPRPKPVFKPSKPLRRRPPPTITLHSDDELEPRPAPRDKGSALMDKDTLQHRSQSIRDKADADLEIPLNEGPWNNPFDLSESQI</sequence>
<protein>
    <submittedName>
        <fullName evidence="2">Uncharacterized protein</fullName>
    </submittedName>
</protein>
<feature type="non-terminal residue" evidence="2">
    <location>
        <position position="173"/>
    </location>
</feature>
<dbReference type="Proteomes" id="UP000016933">
    <property type="component" value="Unassembled WGS sequence"/>
</dbReference>
<dbReference type="EMBL" id="KB446538">
    <property type="protein sequence ID" value="EME45871.1"/>
    <property type="molecule type" value="Genomic_DNA"/>
</dbReference>
<dbReference type="AlphaFoldDB" id="N1PQZ6"/>
<evidence type="ECO:0000256" key="1">
    <source>
        <dbReference type="SAM" id="MobiDB-lite"/>
    </source>
</evidence>
<reference evidence="3" key="1">
    <citation type="journal article" date="2012" name="PLoS Genet.">
        <title>The genomes of the fungal plant pathogens Cladosporium fulvum and Dothistroma septosporum reveal adaptation to different hosts and lifestyles but also signatures of common ancestry.</title>
        <authorList>
            <person name="de Wit P.J.G.M."/>
            <person name="van der Burgt A."/>
            <person name="Oekmen B."/>
            <person name="Stergiopoulos I."/>
            <person name="Abd-Elsalam K.A."/>
            <person name="Aerts A.L."/>
            <person name="Bahkali A.H."/>
            <person name="Beenen H.G."/>
            <person name="Chettri P."/>
            <person name="Cox M.P."/>
            <person name="Datema E."/>
            <person name="de Vries R.P."/>
            <person name="Dhillon B."/>
            <person name="Ganley A.R."/>
            <person name="Griffiths S.A."/>
            <person name="Guo Y."/>
            <person name="Hamelin R.C."/>
            <person name="Henrissat B."/>
            <person name="Kabir M.S."/>
            <person name="Jashni M.K."/>
            <person name="Kema G."/>
            <person name="Klaubauf S."/>
            <person name="Lapidus A."/>
            <person name="Levasseur A."/>
            <person name="Lindquist E."/>
            <person name="Mehrabi R."/>
            <person name="Ohm R.A."/>
            <person name="Owen T.J."/>
            <person name="Salamov A."/>
            <person name="Schwelm A."/>
            <person name="Schijlen E."/>
            <person name="Sun H."/>
            <person name="van den Burg H.A."/>
            <person name="van Ham R.C.H.J."/>
            <person name="Zhang S."/>
            <person name="Goodwin S.B."/>
            <person name="Grigoriev I.V."/>
            <person name="Collemare J."/>
            <person name="Bradshaw R.E."/>
        </authorList>
    </citation>
    <scope>NUCLEOTIDE SEQUENCE [LARGE SCALE GENOMIC DNA]</scope>
    <source>
        <strain evidence="3">NZE10 / CBS 128990</strain>
    </source>
</reference>